<evidence type="ECO:0000259" key="6">
    <source>
        <dbReference type="Pfam" id="PF04542"/>
    </source>
</evidence>
<dbReference type="AlphaFoldDB" id="A0A4Q1C796"/>
<gene>
    <name evidence="7" type="ORF">ESB00_01935</name>
</gene>
<proteinExistence type="inferred from homology"/>
<dbReference type="PANTHER" id="PTHR43133:SF8">
    <property type="entry name" value="RNA POLYMERASE SIGMA FACTOR HI_1459-RELATED"/>
    <property type="match status" value="1"/>
</dbReference>
<dbReference type="InterPro" id="IPR014284">
    <property type="entry name" value="RNA_pol_sigma-70_dom"/>
</dbReference>
<evidence type="ECO:0000313" key="7">
    <source>
        <dbReference type="EMBL" id="RXK54680.1"/>
    </source>
</evidence>
<dbReference type="Proteomes" id="UP000290218">
    <property type="component" value="Unassembled WGS sequence"/>
</dbReference>
<accession>A0A4Q1C796</accession>
<comment type="caution">
    <text evidence="7">The sequence shown here is derived from an EMBL/GenBank/DDBJ whole genome shotgun (WGS) entry which is preliminary data.</text>
</comment>
<protein>
    <submittedName>
        <fullName evidence="7">Sigma-70 family RNA polymerase sigma factor</fullName>
    </submittedName>
</protein>
<dbReference type="PANTHER" id="PTHR43133">
    <property type="entry name" value="RNA POLYMERASE ECF-TYPE SIGMA FACTO"/>
    <property type="match status" value="1"/>
</dbReference>
<dbReference type="OrthoDB" id="9782703at2"/>
<keyword evidence="8" id="KW-1185">Reference proteome</keyword>
<dbReference type="SUPFAM" id="SSF88659">
    <property type="entry name" value="Sigma3 and sigma4 domains of RNA polymerase sigma factors"/>
    <property type="match status" value="1"/>
</dbReference>
<reference evidence="7 8" key="1">
    <citation type="submission" date="2019-01" db="EMBL/GenBank/DDBJ databases">
        <title>Lacunisphaera sp. strain TWA-58.</title>
        <authorList>
            <person name="Chen W.-M."/>
        </authorList>
    </citation>
    <scope>NUCLEOTIDE SEQUENCE [LARGE SCALE GENOMIC DNA]</scope>
    <source>
        <strain evidence="7 8">TWA-58</strain>
    </source>
</reference>
<dbReference type="Pfam" id="PF04542">
    <property type="entry name" value="Sigma70_r2"/>
    <property type="match status" value="1"/>
</dbReference>
<dbReference type="InterPro" id="IPR013324">
    <property type="entry name" value="RNA_pol_sigma_r3/r4-like"/>
</dbReference>
<dbReference type="GO" id="GO:0016987">
    <property type="term" value="F:sigma factor activity"/>
    <property type="evidence" value="ECO:0007669"/>
    <property type="project" value="UniProtKB-KW"/>
</dbReference>
<name>A0A4Q1C796_9BACT</name>
<feature type="domain" description="RNA polymerase sigma-70 region 2" evidence="6">
    <location>
        <begin position="14"/>
        <end position="77"/>
    </location>
</feature>
<dbReference type="EMBL" id="SDHX01000001">
    <property type="protein sequence ID" value="RXK54680.1"/>
    <property type="molecule type" value="Genomic_DNA"/>
</dbReference>
<evidence type="ECO:0000256" key="2">
    <source>
        <dbReference type="ARBA" id="ARBA00023015"/>
    </source>
</evidence>
<dbReference type="Gene3D" id="1.10.1740.10">
    <property type="match status" value="1"/>
</dbReference>
<evidence type="ECO:0000256" key="4">
    <source>
        <dbReference type="ARBA" id="ARBA00023125"/>
    </source>
</evidence>
<keyword evidence="4" id="KW-0238">DNA-binding</keyword>
<keyword evidence="3" id="KW-0731">Sigma factor</keyword>
<dbReference type="RefSeq" id="WP_129046044.1">
    <property type="nucleotide sequence ID" value="NZ_SDHX01000001.1"/>
</dbReference>
<keyword evidence="2" id="KW-0805">Transcription regulation</keyword>
<evidence type="ECO:0000313" key="8">
    <source>
        <dbReference type="Proteomes" id="UP000290218"/>
    </source>
</evidence>
<keyword evidence="5" id="KW-0804">Transcription</keyword>
<dbReference type="InterPro" id="IPR036388">
    <property type="entry name" value="WH-like_DNA-bd_sf"/>
</dbReference>
<evidence type="ECO:0000256" key="5">
    <source>
        <dbReference type="ARBA" id="ARBA00023163"/>
    </source>
</evidence>
<evidence type="ECO:0000256" key="1">
    <source>
        <dbReference type="ARBA" id="ARBA00010641"/>
    </source>
</evidence>
<dbReference type="InterPro" id="IPR013325">
    <property type="entry name" value="RNA_pol_sigma_r2"/>
</dbReference>
<dbReference type="Gene3D" id="1.10.10.10">
    <property type="entry name" value="Winged helix-like DNA-binding domain superfamily/Winged helix DNA-binding domain"/>
    <property type="match status" value="1"/>
</dbReference>
<dbReference type="GO" id="GO:0003677">
    <property type="term" value="F:DNA binding"/>
    <property type="evidence" value="ECO:0007669"/>
    <property type="project" value="UniProtKB-KW"/>
</dbReference>
<dbReference type="SUPFAM" id="SSF88946">
    <property type="entry name" value="Sigma2 domain of RNA polymerase sigma factors"/>
    <property type="match status" value="1"/>
</dbReference>
<sequence>MARRPDQLAAELNSHRNAFKAFLAARVGSEAEAEDILQNGLLKALKHADEVQDDAKLTAWFYQLLRNAVVDHYRARGSVRRRHDGLGEMIAALGEDITAAPKGLEPQLCGCLGGVVDTLKPQHAELLRRVDLNGESVQAAAKALKMTPNSASVTLHRARKDLRARLETFCGDCAQGSCLDCDCAERDDS</sequence>
<organism evidence="7 8">
    <name type="scientific">Oleiharenicola lentus</name>
    <dbReference type="NCBI Taxonomy" id="2508720"/>
    <lineage>
        <taxon>Bacteria</taxon>
        <taxon>Pseudomonadati</taxon>
        <taxon>Verrucomicrobiota</taxon>
        <taxon>Opitutia</taxon>
        <taxon>Opitutales</taxon>
        <taxon>Opitutaceae</taxon>
        <taxon>Oleiharenicola</taxon>
    </lineage>
</organism>
<dbReference type="NCBIfam" id="TIGR02937">
    <property type="entry name" value="sigma70-ECF"/>
    <property type="match status" value="1"/>
</dbReference>
<evidence type="ECO:0000256" key="3">
    <source>
        <dbReference type="ARBA" id="ARBA00023082"/>
    </source>
</evidence>
<dbReference type="InterPro" id="IPR007627">
    <property type="entry name" value="RNA_pol_sigma70_r2"/>
</dbReference>
<dbReference type="InterPro" id="IPR039425">
    <property type="entry name" value="RNA_pol_sigma-70-like"/>
</dbReference>
<dbReference type="GO" id="GO:0006352">
    <property type="term" value="P:DNA-templated transcription initiation"/>
    <property type="evidence" value="ECO:0007669"/>
    <property type="project" value="InterPro"/>
</dbReference>
<comment type="similarity">
    <text evidence="1">Belongs to the sigma-70 factor family. ECF subfamily.</text>
</comment>